<dbReference type="EMBL" id="CP071868">
    <property type="protein sequence ID" value="QTE29708.1"/>
    <property type="molecule type" value="Genomic_DNA"/>
</dbReference>
<protein>
    <submittedName>
        <fullName evidence="2">Fic family protein</fullName>
    </submittedName>
</protein>
<dbReference type="Pfam" id="PF02661">
    <property type="entry name" value="Fic"/>
    <property type="match status" value="1"/>
</dbReference>
<dbReference type="InterPro" id="IPR036597">
    <property type="entry name" value="Fido-like_dom_sf"/>
</dbReference>
<evidence type="ECO:0000259" key="1">
    <source>
        <dbReference type="PROSITE" id="PS51459"/>
    </source>
</evidence>
<evidence type="ECO:0000313" key="2">
    <source>
        <dbReference type="EMBL" id="QTE29708.1"/>
    </source>
</evidence>
<keyword evidence="3" id="KW-1185">Reference proteome</keyword>
<dbReference type="PROSITE" id="PS51459">
    <property type="entry name" value="FIDO"/>
    <property type="match status" value="1"/>
</dbReference>
<dbReference type="RefSeq" id="WP_227424002.1">
    <property type="nucleotide sequence ID" value="NZ_CP071868.1"/>
</dbReference>
<sequence>MTDDALAPLAELPGVADAIARARVACEELRWHEAFRRRWRAVRAEATVRSARASAAVEGARVPVGALRDALRGAAPAPLGADGRLAFGALRAAAEVERLLPDLGARDRPAGPPFGQLLARLHAAATADIAIADGGGTAAGRPRGDGAPRDLGGLGPAPAAAETAARLDLLGELVRTSRAPALVLAAVVHGELLALRPFAVGSGLVARAAFRLLVAQRGLDPTGAVVADIAWLDQSGSANVYLGAAAGFATGTPAGVAAWLIACADAVRLGADEGRAIADAVLAGRLEAPAAG</sequence>
<accession>A0A8A4ZJC9</accession>
<reference evidence="2" key="1">
    <citation type="submission" date="2021-03" db="EMBL/GenBank/DDBJ databases">
        <title>Pengzhenrongella sicca gen. nov., sp. nov., a new member of suborder Micrococcineae isolated from High-Arctic tundra soil.</title>
        <authorList>
            <person name="Peng F."/>
        </authorList>
    </citation>
    <scope>NUCLEOTIDE SEQUENCE</scope>
    <source>
        <strain evidence="2">LRZ-2</strain>
    </source>
</reference>
<dbReference type="Proteomes" id="UP000663937">
    <property type="component" value="Chromosome"/>
</dbReference>
<feature type="domain" description="Fido" evidence="1">
    <location>
        <begin position="113"/>
        <end position="262"/>
    </location>
</feature>
<gene>
    <name evidence="2" type="ORF">J4E96_01235</name>
</gene>
<dbReference type="AlphaFoldDB" id="A0A8A4ZJC9"/>
<dbReference type="Gene3D" id="1.10.3290.10">
    <property type="entry name" value="Fido-like domain"/>
    <property type="match status" value="1"/>
</dbReference>
<name>A0A8A4ZJC9_9MICO</name>
<proteinExistence type="predicted"/>
<dbReference type="KEGG" id="psic:J4E96_01235"/>
<organism evidence="2 3">
    <name type="scientific">Pengzhenrongella sicca</name>
    <dbReference type="NCBI Taxonomy" id="2819238"/>
    <lineage>
        <taxon>Bacteria</taxon>
        <taxon>Bacillati</taxon>
        <taxon>Actinomycetota</taxon>
        <taxon>Actinomycetes</taxon>
        <taxon>Micrococcales</taxon>
        <taxon>Pengzhenrongella</taxon>
    </lineage>
</organism>
<dbReference type="InterPro" id="IPR003812">
    <property type="entry name" value="Fido"/>
</dbReference>
<evidence type="ECO:0000313" key="3">
    <source>
        <dbReference type="Proteomes" id="UP000663937"/>
    </source>
</evidence>